<evidence type="ECO:0000313" key="7">
    <source>
        <dbReference type="Proteomes" id="UP000261540"/>
    </source>
</evidence>
<dbReference type="Ensembl" id="ENSPKIT00000005576.1">
    <property type="protein sequence ID" value="ENSPKIP00000024855.1"/>
    <property type="gene ID" value="ENSPKIG00000007943.1"/>
</dbReference>
<evidence type="ECO:0000256" key="1">
    <source>
        <dbReference type="ARBA" id="ARBA00023180"/>
    </source>
</evidence>
<keyword evidence="3" id="KW-1133">Transmembrane helix</keyword>
<keyword evidence="3" id="KW-0812">Transmembrane</keyword>
<evidence type="ECO:0000256" key="4">
    <source>
        <dbReference type="SAM" id="SignalP"/>
    </source>
</evidence>
<evidence type="ECO:0000313" key="6">
    <source>
        <dbReference type="Ensembl" id="ENSPKIP00000024872.1"/>
    </source>
</evidence>
<feature type="region of interest" description="Disordered" evidence="2">
    <location>
        <begin position="510"/>
        <end position="546"/>
    </location>
</feature>
<dbReference type="GeneID" id="111842687"/>
<reference evidence="6" key="1">
    <citation type="submission" date="2025-05" db="UniProtKB">
        <authorList>
            <consortium name="Ensembl"/>
        </authorList>
    </citation>
    <scope>IDENTIFICATION</scope>
</reference>
<sequence length="546" mass="60683">MDSMAALLFLLIFGDMSSASLTCEPKEPGDNSREKGIDVEVTSGMSPRCWSRYKQEGFEVHILDLVFSTNSPMFFIMDFQKLNKAHVVLKRCRETPFQAFKRDGTQINFHDINNATDIQEDHVVHEICHMNILELAKKRFGGVTSFTTIYDPSEIIFTGKQADINSMECIAEKGFFPKQYLLYLKNPVFKPPFKLCSSDNHAPGKKMHIINIPDSVPIQEVFIHVISDNETALFLRGPNATVWNVEEPFKLISNNQVQMKFNGSQITVQPSIENVIDSYKDVQHLAMKKIGLNFIYIEITAAISKIRLEIKEPSSLINVSNPQITPGSGSVVSMQLFESADYKTHIDPVTKVQSEKRIYAEISSRSEEVKVVACSVLSQDPCRMGLSMPFQVEHCPWNVCHNRTRFSLSFQQIQDTPSTVWDLQCKIKICLRQNSDMKCHDEDYVKVAVEVVKSSVPSASCPDFNLSAVLGVALGGFLIGMLLMGALWFIKVRTGMGVVSTSPHIPGCSSSLAKRQPVSGNSAPSQDSSASPSIGSTQSTPTSSMA</sequence>
<keyword evidence="4" id="KW-0732">Signal</keyword>
<dbReference type="STRING" id="1676925.ENSPKIP00000024855"/>
<dbReference type="InterPro" id="IPR058899">
    <property type="entry name" value="TGFBR3/Endoglin-like_N"/>
</dbReference>
<dbReference type="AlphaFoldDB" id="A0A3B3S2B7"/>
<feature type="transmembrane region" description="Helical" evidence="3">
    <location>
        <begin position="464"/>
        <end position="490"/>
    </location>
</feature>
<dbReference type="GeneTree" id="ENSGT01010000222537"/>
<feature type="compositionally biased region" description="Polar residues" evidence="2">
    <location>
        <begin position="537"/>
        <end position="546"/>
    </location>
</feature>
<feature type="chain" id="PRO_5044589343" evidence="4">
    <location>
        <begin position="20"/>
        <end position="546"/>
    </location>
</feature>
<protein>
    <submittedName>
        <fullName evidence="6">Uncharacterized LOC111842687</fullName>
    </submittedName>
</protein>
<evidence type="ECO:0000256" key="3">
    <source>
        <dbReference type="SAM" id="Phobius"/>
    </source>
</evidence>
<dbReference type="Ensembl" id="ENSPKIT00000005593.1">
    <property type="protein sequence ID" value="ENSPKIP00000024872.1"/>
    <property type="gene ID" value="ENSPKIG00000007943.1"/>
</dbReference>
<feature type="signal peptide" evidence="4">
    <location>
        <begin position="1"/>
        <end position="19"/>
    </location>
</feature>
<keyword evidence="7" id="KW-1185">Reference proteome</keyword>
<dbReference type="Proteomes" id="UP000261540">
    <property type="component" value="Unplaced"/>
</dbReference>
<dbReference type="KEGG" id="pki:111842687"/>
<name>A0A3B3S2B7_9TELE</name>
<dbReference type="OrthoDB" id="10072329at2759"/>
<organism evidence="6 7">
    <name type="scientific">Paramormyrops kingsleyae</name>
    <dbReference type="NCBI Taxonomy" id="1676925"/>
    <lineage>
        <taxon>Eukaryota</taxon>
        <taxon>Metazoa</taxon>
        <taxon>Chordata</taxon>
        <taxon>Craniata</taxon>
        <taxon>Vertebrata</taxon>
        <taxon>Euteleostomi</taxon>
        <taxon>Actinopterygii</taxon>
        <taxon>Neopterygii</taxon>
        <taxon>Teleostei</taxon>
        <taxon>Osteoglossocephala</taxon>
        <taxon>Osteoglossomorpha</taxon>
        <taxon>Osteoglossiformes</taxon>
        <taxon>Mormyridae</taxon>
        <taxon>Paramormyrops</taxon>
    </lineage>
</organism>
<keyword evidence="3" id="KW-0472">Membrane</keyword>
<dbReference type="Pfam" id="PF26060">
    <property type="entry name" value="TGFBR3_N"/>
    <property type="match status" value="1"/>
</dbReference>
<evidence type="ECO:0000256" key="2">
    <source>
        <dbReference type="SAM" id="MobiDB-lite"/>
    </source>
</evidence>
<proteinExistence type="predicted"/>
<evidence type="ECO:0000259" key="5">
    <source>
        <dbReference type="Pfam" id="PF26060"/>
    </source>
</evidence>
<dbReference type="RefSeq" id="XP_023665348.1">
    <property type="nucleotide sequence ID" value="XM_023809580.2"/>
</dbReference>
<feature type="compositionally biased region" description="Low complexity" evidence="2">
    <location>
        <begin position="519"/>
        <end position="536"/>
    </location>
</feature>
<accession>A0A3B3S2B7</accession>
<feature type="domain" description="TGFBR3/Endoglin-like N-terminal" evidence="5">
    <location>
        <begin position="42"/>
        <end position="181"/>
    </location>
</feature>
<keyword evidence="1" id="KW-0325">Glycoprotein</keyword>